<sequence>MRALLIVHKGNCSVKIVSQAKTGLCTQYNLNIHSSRLLLQHQMEPYQALFALELFQDAMCITDSSLLNLNLDPDVLLFLIRCFIKLKSKVTVFHVH</sequence>
<proteinExistence type="predicted"/>
<protein>
    <submittedName>
        <fullName evidence="1">Uncharacterized protein</fullName>
    </submittedName>
</protein>
<dbReference type="GeneID" id="7830772"/>
<accession>Q241Q5</accession>
<dbReference type="RefSeq" id="XP_001022760.1">
    <property type="nucleotide sequence ID" value="XM_001022760.1"/>
</dbReference>
<dbReference type="EMBL" id="GG662532">
    <property type="protein sequence ID" value="EAS02515.1"/>
    <property type="molecule type" value="Genomic_DNA"/>
</dbReference>
<reference evidence="2" key="1">
    <citation type="journal article" date="2006" name="PLoS Biol.">
        <title>Macronuclear genome sequence of the ciliate Tetrahymena thermophila, a model eukaryote.</title>
        <authorList>
            <person name="Eisen J.A."/>
            <person name="Coyne R.S."/>
            <person name="Wu M."/>
            <person name="Wu D."/>
            <person name="Thiagarajan M."/>
            <person name="Wortman J.R."/>
            <person name="Badger J.H."/>
            <person name="Ren Q."/>
            <person name="Amedeo P."/>
            <person name="Jones K.M."/>
            <person name="Tallon L.J."/>
            <person name="Delcher A.L."/>
            <person name="Salzberg S.L."/>
            <person name="Silva J.C."/>
            <person name="Haas B.J."/>
            <person name="Majoros W.H."/>
            <person name="Farzad M."/>
            <person name="Carlton J.M."/>
            <person name="Smith R.K. Jr."/>
            <person name="Garg J."/>
            <person name="Pearlman R.E."/>
            <person name="Karrer K.M."/>
            <person name="Sun L."/>
            <person name="Manning G."/>
            <person name="Elde N.C."/>
            <person name="Turkewitz A.P."/>
            <person name="Asai D.J."/>
            <person name="Wilkes D.E."/>
            <person name="Wang Y."/>
            <person name="Cai H."/>
            <person name="Collins K."/>
            <person name="Stewart B.A."/>
            <person name="Lee S.R."/>
            <person name="Wilamowska K."/>
            <person name="Weinberg Z."/>
            <person name="Ruzzo W.L."/>
            <person name="Wloga D."/>
            <person name="Gaertig J."/>
            <person name="Frankel J."/>
            <person name="Tsao C.-C."/>
            <person name="Gorovsky M.A."/>
            <person name="Keeling P.J."/>
            <person name="Waller R.F."/>
            <person name="Patron N.J."/>
            <person name="Cherry J.M."/>
            <person name="Stover N.A."/>
            <person name="Krieger C.J."/>
            <person name="del Toro C."/>
            <person name="Ryder H.F."/>
            <person name="Williamson S.C."/>
            <person name="Barbeau R.A."/>
            <person name="Hamilton E.P."/>
            <person name="Orias E."/>
        </authorList>
    </citation>
    <scope>NUCLEOTIDE SEQUENCE [LARGE SCALE GENOMIC DNA]</scope>
    <source>
        <strain evidence="2">SB210</strain>
    </source>
</reference>
<gene>
    <name evidence="1" type="ORF">TTHERM_00630350</name>
</gene>
<dbReference type="HOGENOM" id="CLU_2364313_0_0_1"/>
<dbReference type="InParanoid" id="Q241Q5"/>
<dbReference type="Proteomes" id="UP000009168">
    <property type="component" value="Unassembled WGS sequence"/>
</dbReference>
<organism evidence="1 2">
    <name type="scientific">Tetrahymena thermophila (strain SB210)</name>
    <dbReference type="NCBI Taxonomy" id="312017"/>
    <lineage>
        <taxon>Eukaryota</taxon>
        <taxon>Sar</taxon>
        <taxon>Alveolata</taxon>
        <taxon>Ciliophora</taxon>
        <taxon>Intramacronucleata</taxon>
        <taxon>Oligohymenophorea</taxon>
        <taxon>Hymenostomatida</taxon>
        <taxon>Tetrahymenina</taxon>
        <taxon>Tetrahymenidae</taxon>
        <taxon>Tetrahymena</taxon>
    </lineage>
</organism>
<evidence type="ECO:0000313" key="1">
    <source>
        <dbReference type="EMBL" id="EAS02515.1"/>
    </source>
</evidence>
<name>Q241Q5_TETTS</name>
<keyword evidence="2" id="KW-1185">Reference proteome</keyword>
<dbReference type="AlphaFoldDB" id="Q241Q5"/>
<evidence type="ECO:0000313" key="2">
    <source>
        <dbReference type="Proteomes" id="UP000009168"/>
    </source>
</evidence>
<dbReference type="KEGG" id="tet:TTHERM_00630350"/>